<dbReference type="Proteomes" id="UP001500298">
    <property type="component" value="Unassembled WGS sequence"/>
</dbReference>
<feature type="signal peptide" evidence="1">
    <location>
        <begin position="1"/>
        <end position="22"/>
    </location>
</feature>
<organism evidence="3 4">
    <name type="scientific">Algivirga pacifica</name>
    <dbReference type="NCBI Taxonomy" id="1162670"/>
    <lineage>
        <taxon>Bacteria</taxon>
        <taxon>Pseudomonadati</taxon>
        <taxon>Bacteroidota</taxon>
        <taxon>Cytophagia</taxon>
        <taxon>Cytophagales</taxon>
        <taxon>Flammeovirgaceae</taxon>
        <taxon>Algivirga</taxon>
    </lineage>
</organism>
<comment type="caution">
    <text evidence="3">The sequence shown here is derived from an EMBL/GenBank/DDBJ whole genome shotgun (WGS) entry which is preliminary data.</text>
</comment>
<evidence type="ECO:0000313" key="3">
    <source>
        <dbReference type="EMBL" id="GAA4834476.1"/>
    </source>
</evidence>
<dbReference type="SMART" id="SM00867">
    <property type="entry name" value="YceI"/>
    <property type="match status" value="1"/>
</dbReference>
<feature type="domain" description="Lipid/polyisoprenoid-binding YceI-like" evidence="2">
    <location>
        <begin position="30"/>
        <end position="198"/>
    </location>
</feature>
<feature type="chain" id="PRO_5046691645" evidence="1">
    <location>
        <begin position="23"/>
        <end position="199"/>
    </location>
</feature>
<accession>A0ABP9DAV7</accession>
<sequence>MKTKAIALVSMLLAAFALSFNVADFVEAMKLDVANSTIKWRGTKVTGEHYGKIQLKDGELEMKKDKLVGGSFTVDMSTMTCDDLDAGEWNDKLIGHLKSDDFFGVEKYPTATFVITKAKAKGNDMYDITGDMTIKGKTETVMFPATVKMDGDAVTATAKITLDRTKYDIRYGSASFFDNLGDKAIGNDFFLEVELTAKK</sequence>
<dbReference type="InterPro" id="IPR007372">
    <property type="entry name" value="Lipid/polyisoprenoid-bd_YceI"/>
</dbReference>
<name>A0ABP9DAV7_9BACT</name>
<dbReference type="PANTHER" id="PTHR34406">
    <property type="entry name" value="PROTEIN YCEI"/>
    <property type="match status" value="1"/>
</dbReference>
<keyword evidence="1" id="KW-0732">Signal</keyword>
<dbReference type="InterPro" id="IPR036761">
    <property type="entry name" value="TTHA0802/YceI-like_sf"/>
</dbReference>
<dbReference type="SUPFAM" id="SSF101874">
    <property type="entry name" value="YceI-like"/>
    <property type="match status" value="1"/>
</dbReference>
<evidence type="ECO:0000259" key="2">
    <source>
        <dbReference type="SMART" id="SM00867"/>
    </source>
</evidence>
<evidence type="ECO:0000256" key="1">
    <source>
        <dbReference type="SAM" id="SignalP"/>
    </source>
</evidence>
<gene>
    <name evidence="3" type="ORF">GCM10023331_19670</name>
</gene>
<dbReference type="RefSeq" id="WP_345371375.1">
    <property type="nucleotide sequence ID" value="NZ_BAABJX010000029.1"/>
</dbReference>
<keyword evidence="4" id="KW-1185">Reference proteome</keyword>
<protein>
    <submittedName>
        <fullName evidence="3">YceI family protein</fullName>
    </submittedName>
</protein>
<dbReference type="Gene3D" id="2.40.128.110">
    <property type="entry name" value="Lipid/polyisoprenoid-binding, YceI-like"/>
    <property type="match status" value="1"/>
</dbReference>
<dbReference type="EMBL" id="BAABJX010000029">
    <property type="protein sequence ID" value="GAA4834476.1"/>
    <property type="molecule type" value="Genomic_DNA"/>
</dbReference>
<proteinExistence type="predicted"/>
<dbReference type="PANTHER" id="PTHR34406:SF1">
    <property type="entry name" value="PROTEIN YCEI"/>
    <property type="match status" value="1"/>
</dbReference>
<reference evidence="4" key="1">
    <citation type="journal article" date="2019" name="Int. J. Syst. Evol. Microbiol.">
        <title>The Global Catalogue of Microorganisms (GCM) 10K type strain sequencing project: providing services to taxonomists for standard genome sequencing and annotation.</title>
        <authorList>
            <consortium name="The Broad Institute Genomics Platform"/>
            <consortium name="The Broad Institute Genome Sequencing Center for Infectious Disease"/>
            <person name="Wu L."/>
            <person name="Ma J."/>
        </authorList>
    </citation>
    <scope>NUCLEOTIDE SEQUENCE [LARGE SCALE GENOMIC DNA]</scope>
    <source>
        <strain evidence="4">JCM 18326</strain>
    </source>
</reference>
<evidence type="ECO:0000313" key="4">
    <source>
        <dbReference type="Proteomes" id="UP001500298"/>
    </source>
</evidence>
<dbReference type="Pfam" id="PF04264">
    <property type="entry name" value="YceI"/>
    <property type="match status" value="1"/>
</dbReference>